<organism evidence="3 4">
    <name type="scientific">Cryobacterium frigoriphilum</name>
    <dbReference type="NCBI Taxonomy" id="1259150"/>
    <lineage>
        <taxon>Bacteria</taxon>
        <taxon>Bacillati</taxon>
        <taxon>Actinomycetota</taxon>
        <taxon>Actinomycetes</taxon>
        <taxon>Micrococcales</taxon>
        <taxon>Microbacteriaceae</taxon>
        <taxon>Cryobacterium</taxon>
    </lineage>
</organism>
<keyword evidence="1" id="KW-1133">Transmembrane helix</keyword>
<evidence type="ECO:0000313" key="3">
    <source>
        <dbReference type="EMBL" id="TFD49811.1"/>
    </source>
</evidence>
<gene>
    <name evidence="3" type="ORF">E3T55_10680</name>
</gene>
<comment type="caution">
    <text evidence="3">The sequence shown here is derived from an EMBL/GenBank/DDBJ whole genome shotgun (WGS) entry which is preliminary data.</text>
</comment>
<dbReference type="AlphaFoldDB" id="A0A4R9A0E5"/>
<feature type="signal peptide" evidence="2">
    <location>
        <begin position="1"/>
        <end position="25"/>
    </location>
</feature>
<keyword evidence="1" id="KW-0472">Membrane</keyword>
<proteinExistence type="predicted"/>
<sequence length="182" mass="17279">MARKTFAVIALAILAVFAVPAAANAAGYVPAGNVSVSGDAVPGGTVTVTFAAGSFTPGEDVSFACTGSGTATLSAFKAATVTLVKTASAAGAASVNVTLPANATGTYTVTATGLSSGTVGTAAITVTAIDAGTGAVNNTGGGLASTGYDAPVLLIWGAGGALLLGIALVVVLTMVRRQRATA</sequence>
<keyword evidence="1" id="KW-0812">Transmembrane</keyword>
<protein>
    <submittedName>
        <fullName evidence="3">Sortase</fullName>
    </submittedName>
</protein>
<dbReference type="EMBL" id="SOHE01000047">
    <property type="protein sequence ID" value="TFD49811.1"/>
    <property type="molecule type" value="Genomic_DNA"/>
</dbReference>
<keyword evidence="2" id="KW-0732">Signal</keyword>
<accession>A0A4R9A0E5</accession>
<keyword evidence="4" id="KW-1185">Reference proteome</keyword>
<evidence type="ECO:0000256" key="1">
    <source>
        <dbReference type="SAM" id="Phobius"/>
    </source>
</evidence>
<dbReference type="RefSeq" id="WP_134519562.1">
    <property type="nucleotide sequence ID" value="NZ_SOHE01000047.1"/>
</dbReference>
<reference evidence="3 4" key="1">
    <citation type="submission" date="2019-03" db="EMBL/GenBank/DDBJ databases">
        <title>Genomics of glacier-inhabiting Cryobacterium strains.</title>
        <authorList>
            <person name="Liu Q."/>
            <person name="Xin Y.-H."/>
        </authorList>
    </citation>
    <scope>NUCLEOTIDE SEQUENCE [LARGE SCALE GENOMIC DNA]</scope>
    <source>
        <strain evidence="3 4">Hh14</strain>
    </source>
</reference>
<evidence type="ECO:0000313" key="4">
    <source>
        <dbReference type="Proteomes" id="UP000297447"/>
    </source>
</evidence>
<dbReference type="Proteomes" id="UP000297447">
    <property type="component" value="Unassembled WGS sequence"/>
</dbReference>
<feature type="chain" id="PRO_5020976066" evidence="2">
    <location>
        <begin position="26"/>
        <end position="182"/>
    </location>
</feature>
<dbReference type="OrthoDB" id="5123242at2"/>
<name>A0A4R9A0E5_9MICO</name>
<evidence type="ECO:0000256" key="2">
    <source>
        <dbReference type="SAM" id="SignalP"/>
    </source>
</evidence>
<feature type="transmembrane region" description="Helical" evidence="1">
    <location>
        <begin position="153"/>
        <end position="175"/>
    </location>
</feature>